<evidence type="ECO:0000313" key="6">
    <source>
        <dbReference type="EMBL" id="CAB4872983.1"/>
    </source>
</evidence>
<evidence type="ECO:0000259" key="5">
    <source>
        <dbReference type="PROSITE" id="PS51007"/>
    </source>
</evidence>
<dbReference type="SUPFAM" id="SSF49503">
    <property type="entry name" value="Cupredoxins"/>
    <property type="match status" value="1"/>
</dbReference>
<dbReference type="GO" id="GO:0005507">
    <property type="term" value="F:copper ion binding"/>
    <property type="evidence" value="ECO:0007669"/>
    <property type="project" value="InterPro"/>
</dbReference>
<evidence type="ECO:0000256" key="2">
    <source>
        <dbReference type="ARBA" id="ARBA00022723"/>
    </source>
</evidence>
<feature type="domain" description="Cytochrome c" evidence="5">
    <location>
        <begin position="39"/>
        <end position="126"/>
    </location>
</feature>
<keyword evidence="4" id="KW-0186">Copper</keyword>
<organism evidence="6">
    <name type="scientific">freshwater metagenome</name>
    <dbReference type="NCBI Taxonomy" id="449393"/>
    <lineage>
        <taxon>unclassified sequences</taxon>
        <taxon>metagenomes</taxon>
        <taxon>ecological metagenomes</taxon>
    </lineage>
</organism>
<dbReference type="PROSITE" id="PS51007">
    <property type="entry name" value="CYTC"/>
    <property type="match status" value="1"/>
</dbReference>
<accession>A0A6J7DZQ1</accession>
<dbReference type="InterPro" id="IPR000923">
    <property type="entry name" value="BlueCu_1"/>
</dbReference>
<dbReference type="SUPFAM" id="SSF46626">
    <property type="entry name" value="Cytochrome c"/>
    <property type="match status" value="1"/>
</dbReference>
<dbReference type="PROSITE" id="PS00079">
    <property type="entry name" value="MULTICOPPER_OXIDASE1"/>
    <property type="match status" value="1"/>
</dbReference>
<evidence type="ECO:0000256" key="1">
    <source>
        <dbReference type="ARBA" id="ARBA00022617"/>
    </source>
</evidence>
<name>A0A6J7DZQ1_9ZZZZ</name>
<dbReference type="InterPro" id="IPR033138">
    <property type="entry name" value="Cu_oxidase_CS"/>
</dbReference>
<dbReference type="InterPro" id="IPR009056">
    <property type="entry name" value="Cyt_c-like_dom"/>
</dbReference>
<dbReference type="AlphaFoldDB" id="A0A6J7DZQ1"/>
<dbReference type="Pfam" id="PF00034">
    <property type="entry name" value="Cytochrom_C"/>
    <property type="match status" value="1"/>
</dbReference>
<sequence>MKSRKNAQSRTLRASALVAVAVAGITVSGCTNEDPTKNADVVKGKKLFVQKCGACHVLGRAGTKGVTGPNLDDAFRIARVERWGDKGIAGVVYGQIGYPGRTTLMPANLVKGQDAKDVAAYVAAVAAVPGKDTGLLAAAVPTPGGGKPAVEQNGVLTIEADPNGQLAYTQTTATATAGPVELRMPNKSGVPHNIEIEGASIATNIVKSGTASAKGTLKPGTFTYFCAVPGHRAGGMVGKLTVK</sequence>
<keyword evidence="2" id="KW-0479">Metal-binding</keyword>
<dbReference type="InterPro" id="IPR036909">
    <property type="entry name" value="Cyt_c-like_dom_sf"/>
</dbReference>
<dbReference type="Gene3D" id="1.10.760.10">
    <property type="entry name" value="Cytochrome c-like domain"/>
    <property type="match status" value="1"/>
</dbReference>
<keyword evidence="1" id="KW-0349">Heme</keyword>
<dbReference type="EMBL" id="CAFBLQ010000079">
    <property type="protein sequence ID" value="CAB4872983.1"/>
    <property type="molecule type" value="Genomic_DNA"/>
</dbReference>
<dbReference type="GO" id="GO:0009055">
    <property type="term" value="F:electron transfer activity"/>
    <property type="evidence" value="ECO:0007669"/>
    <property type="project" value="InterPro"/>
</dbReference>
<keyword evidence="3" id="KW-0408">Iron</keyword>
<gene>
    <name evidence="6" type="ORF">UFOPK3423_00845</name>
</gene>
<dbReference type="PROSITE" id="PS51257">
    <property type="entry name" value="PROKAR_LIPOPROTEIN"/>
    <property type="match status" value="1"/>
</dbReference>
<evidence type="ECO:0000256" key="4">
    <source>
        <dbReference type="ARBA" id="ARBA00023008"/>
    </source>
</evidence>
<dbReference type="GO" id="GO:0020037">
    <property type="term" value="F:heme binding"/>
    <property type="evidence" value="ECO:0007669"/>
    <property type="project" value="InterPro"/>
</dbReference>
<proteinExistence type="predicted"/>
<dbReference type="InterPro" id="IPR008972">
    <property type="entry name" value="Cupredoxin"/>
</dbReference>
<protein>
    <submittedName>
        <fullName evidence="6">Unannotated protein</fullName>
    </submittedName>
</protein>
<reference evidence="6" key="1">
    <citation type="submission" date="2020-05" db="EMBL/GenBank/DDBJ databases">
        <authorList>
            <person name="Chiriac C."/>
            <person name="Salcher M."/>
            <person name="Ghai R."/>
            <person name="Kavagutti S V."/>
        </authorList>
    </citation>
    <scope>NUCLEOTIDE SEQUENCE</scope>
</reference>
<dbReference type="Gene3D" id="2.60.40.420">
    <property type="entry name" value="Cupredoxins - blue copper proteins"/>
    <property type="match status" value="1"/>
</dbReference>
<evidence type="ECO:0000256" key="3">
    <source>
        <dbReference type="ARBA" id="ARBA00023004"/>
    </source>
</evidence>
<dbReference type="Pfam" id="PF00127">
    <property type="entry name" value="Copper-bind"/>
    <property type="match status" value="1"/>
</dbReference>